<comment type="caution">
    <text evidence="1">The sequence shown here is derived from an EMBL/GenBank/DDBJ whole genome shotgun (WGS) entry which is preliminary data.</text>
</comment>
<name>A0A0C2NFD7_THEKT</name>
<evidence type="ECO:0000313" key="1">
    <source>
        <dbReference type="EMBL" id="KII72722.1"/>
    </source>
</evidence>
<accession>A0A0C2NFD7</accession>
<dbReference type="EMBL" id="JWZT01001136">
    <property type="protein sequence ID" value="KII72722.1"/>
    <property type="molecule type" value="Genomic_DNA"/>
</dbReference>
<protein>
    <submittedName>
        <fullName evidence="1">Uncharacterized protein</fullName>
    </submittedName>
</protein>
<sequence>MGTERLITSEEVQECLRGRCSSNISLRCRQGKWETNVIGYLPRSLELISITHSSDLFMHRLVFRTCQALFGVHNSKLRPTNGLGDIKLQVSYSVDNKTFQFTYCQDNHVHYASHSSINPMTSADALLYIISLVDGEIILCLIWRCRASRIVSLGTRLHPTGHIIGTAPNAVDCCQNLTLAVLLSISSSAGLKDINISPQQYICVNISAQTNFKTPNPDKRRKLYLGLKIIAVSQFISFHVTVAYTIEKLASHTDHFDLESIKDHEPNIPWYECDLSLFIIVEFRTQECKAPRRFRYRDGPIHTFRCSQRTILTKASPNLMFPKQP</sequence>
<proteinExistence type="predicted"/>
<evidence type="ECO:0000313" key="2">
    <source>
        <dbReference type="Proteomes" id="UP000031668"/>
    </source>
</evidence>
<organism evidence="1 2">
    <name type="scientific">Thelohanellus kitauei</name>
    <name type="common">Myxosporean</name>
    <dbReference type="NCBI Taxonomy" id="669202"/>
    <lineage>
        <taxon>Eukaryota</taxon>
        <taxon>Metazoa</taxon>
        <taxon>Cnidaria</taxon>
        <taxon>Myxozoa</taxon>
        <taxon>Myxosporea</taxon>
        <taxon>Bivalvulida</taxon>
        <taxon>Platysporina</taxon>
        <taxon>Myxobolidae</taxon>
        <taxon>Thelohanellus</taxon>
    </lineage>
</organism>
<dbReference type="AlphaFoldDB" id="A0A0C2NFD7"/>
<keyword evidence="2" id="KW-1185">Reference proteome</keyword>
<gene>
    <name evidence="1" type="ORF">RF11_12264</name>
</gene>
<dbReference type="Proteomes" id="UP000031668">
    <property type="component" value="Unassembled WGS sequence"/>
</dbReference>
<reference evidence="1 2" key="1">
    <citation type="journal article" date="2014" name="Genome Biol. Evol.">
        <title>The genome of the myxosporean Thelohanellus kitauei shows adaptations to nutrient acquisition within its fish host.</title>
        <authorList>
            <person name="Yang Y."/>
            <person name="Xiong J."/>
            <person name="Zhou Z."/>
            <person name="Huo F."/>
            <person name="Miao W."/>
            <person name="Ran C."/>
            <person name="Liu Y."/>
            <person name="Zhang J."/>
            <person name="Feng J."/>
            <person name="Wang M."/>
            <person name="Wang M."/>
            <person name="Wang L."/>
            <person name="Yao B."/>
        </authorList>
    </citation>
    <scope>NUCLEOTIDE SEQUENCE [LARGE SCALE GENOMIC DNA]</scope>
    <source>
        <strain evidence="1">Wuqing</strain>
    </source>
</reference>